<evidence type="ECO:0000313" key="1">
    <source>
        <dbReference type="EMBL" id="EFR32458.1"/>
    </source>
</evidence>
<name>E4L062_9FIRM</name>
<reference evidence="1 2" key="1">
    <citation type="submission" date="2010-10" db="EMBL/GenBank/DDBJ databases">
        <authorList>
            <person name="Durkin A.S."/>
            <person name="Madupu R."/>
            <person name="Torralba M."/>
            <person name="Gillis M."/>
            <person name="Methe B."/>
            <person name="Sutton G."/>
            <person name="Nelson K.E."/>
        </authorList>
    </citation>
    <scope>NUCLEOTIDE SEQUENCE [LARGE SCALE GENOMIC DNA]</scope>
    <source>
        <strain evidence="1 2">ACS-146-V-Sch2b</strain>
    </source>
</reference>
<dbReference type="Proteomes" id="UP000003705">
    <property type="component" value="Unassembled WGS sequence"/>
</dbReference>
<proteinExistence type="predicted"/>
<protein>
    <submittedName>
        <fullName evidence="1">Uncharacterized protein</fullName>
    </submittedName>
</protein>
<dbReference type="AlphaFoldDB" id="E4L062"/>
<accession>E4L062</accession>
<comment type="caution">
    <text evidence="1">The sequence shown here is derived from an EMBL/GenBank/DDBJ whole genome shotgun (WGS) entry which is preliminary data.</text>
</comment>
<sequence length="38" mass="4688">MEILVKENSYKIDIDYKSDDKLKDFFKGKKRIKIFNNY</sequence>
<dbReference type="EMBL" id="AENP01000026">
    <property type="protein sequence ID" value="EFR32458.1"/>
    <property type="molecule type" value="Genomic_DNA"/>
</dbReference>
<keyword evidence="2" id="KW-1185">Reference proteome</keyword>
<evidence type="ECO:0000313" key="2">
    <source>
        <dbReference type="Proteomes" id="UP000003705"/>
    </source>
</evidence>
<organism evidence="1 2">
    <name type="scientific">Peptoniphilus harei ACS-146-V-Sch2b</name>
    <dbReference type="NCBI Taxonomy" id="908338"/>
    <lineage>
        <taxon>Bacteria</taxon>
        <taxon>Bacillati</taxon>
        <taxon>Bacillota</taxon>
        <taxon>Tissierellia</taxon>
        <taxon>Tissierellales</taxon>
        <taxon>Peptoniphilaceae</taxon>
        <taxon>Peptoniphilus</taxon>
    </lineage>
</organism>
<gene>
    <name evidence="1" type="ORF">HMPREF9286_0589</name>
</gene>